<evidence type="ECO:0000256" key="2">
    <source>
        <dbReference type="ARBA" id="ARBA00005262"/>
    </source>
</evidence>
<comment type="similarity">
    <text evidence="2">Belongs to the chromate ion transporter (CHR) (TC 2.A.51) family.</text>
</comment>
<evidence type="ECO:0000256" key="7">
    <source>
        <dbReference type="SAM" id="Phobius"/>
    </source>
</evidence>
<gene>
    <name evidence="8" type="ORF">IAB74_04210</name>
</gene>
<dbReference type="InterPro" id="IPR003370">
    <property type="entry name" value="Chromate_transpt"/>
</dbReference>
<proteinExistence type="inferred from homology"/>
<protein>
    <submittedName>
        <fullName evidence="8">Chromate transporter</fullName>
    </submittedName>
</protein>
<reference evidence="8" key="2">
    <citation type="journal article" date="2021" name="PeerJ">
        <title>Extensive microbial diversity within the chicken gut microbiome revealed by metagenomics and culture.</title>
        <authorList>
            <person name="Gilroy R."/>
            <person name="Ravi A."/>
            <person name="Getino M."/>
            <person name="Pursley I."/>
            <person name="Horton D.L."/>
            <person name="Alikhan N.F."/>
            <person name="Baker D."/>
            <person name="Gharbi K."/>
            <person name="Hall N."/>
            <person name="Watson M."/>
            <person name="Adriaenssens E.M."/>
            <person name="Foster-Nyarko E."/>
            <person name="Jarju S."/>
            <person name="Secka A."/>
            <person name="Antonio M."/>
            <person name="Oren A."/>
            <person name="Chaudhuri R.R."/>
            <person name="La Ragione R."/>
            <person name="Hildebrand F."/>
            <person name="Pallen M.J."/>
        </authorList>
    </citation>
    <scope>NUCLEOTIDE SEQUENCE</scope>
    <source>
        <strain evidence="8">13361</strain>
    </source>
</reference>
<comment type="caution">
    <text evidence="8">The sequence shown here is derived from an EMBL/GenBank/DDBJ whole genome shotgun (WGS) entry which is preliminary data.</text>
</comment>
<keyword evidence="4 7" id="KW-0812">Transmembrane</keyword>
<dbReference type="GO" id="GO:0015109">
    <property type="term" value="F:chromate transmembrane transporter activity"/>
    <property type="evidence" value="ECO:0007669"/>
    <property type="project" value="InterPro"/>
</dbReference>
<evidence type="ECO:0000313" key="9">
    <source>
        <dbReference type="Proteomes" id="UP000886796"/>
    </source>
</evidence>
<accession>A0A9D1CMV4</accession>
<sequence length="189" mass="20446">MDRTKKGKLLWQLFASMFYLSAFTFGGGYVIITLMKNKFVDKYHWLEETEMLDLTALAQSAPGAIAVNAAILVGWRLAGILGMVTAVVATVLPPLLVLSVISLFYAAFAANPYVNLVLAGMQAGVAAVIFDVVASLARDIFKTGDWLYILLMVLAFAASFYINVVYIILFAAAVGIVQGLILGRKEGKL</sequence>
<dbReference type="Proteomes" id="UP000886796">
    <property type="component" value="Unassembled WGS sequence"/>
</dbReference>
<feature type="transmembrane region" description="Helical" evidence="7">
    <location>
        <begin position="148"/>
        <end position="181"/>
    </location>
</feature>
<dbReference type="PANTHER" id="PTHR43663">
    <property type="entry name" value="CHROMATE TRANSPORT PROTEIN-RELATED"/>
    <property type="match status" value="1"/>
</dbReference>
<evidence type="ECO:0000256" key="6">
    <source>
        <dbReference type="ARBA" id="ARBA00023136"/>
    </source>
</evidence>
<keyword evidence="3" id="KW-1003">Cell membrane</keyword>
<comment type="subcellular location">
    <subcellularLocation>
        <location evidence="1">Cell membrane</location>
        <topology evidence="1">Multi-pass membrane protein</topology>
    </subcellularLocation>
</comment>
<dbReference type="PANTHER" id="PTHR43663:SF2">
    <property type="entry name" value="CHROMATE TRANSPORT PROTEIN-RELATED"/>
    <property type="match status" value="1"/>
</dbReference>
<keyword evidence="5 7" id="KW-1133">Transmembrane helix</keyword>
<dbReference type="InterPro" id="IPR052518">
    <property type="entry name" value="CHR_Transporter"/>
</dbReference>
<evidence type="ECO:0000256" key="1">
    <source>
        <dbReference type="ARBA" id="ARBA00004651"/>
    </source>
</evidence>
<name>A0A9D1CMV4_9FIRM</name>
<reference evidence="8" key="1">
    <citation type="submission" date="2020-10" db="EMBL/GenBank/DDBJ databases">
        <authorList>
            <person name="Gilroy R."/>
        </authorList>
    </citation>
    <scope>NUCLEOTIDE SEQUENCE</scope>
    <source>
        <strain evidence="8">13361</strain>
    </source>
</reference>
<dbReference type="Pfam" id="PF02417">
    <property type="entry name" value="Chromate_transp"/>
    <property type="match status" value="1"/>
</dbReference>
<dbReference type="EMBL" id="DVFK01000061">
    <property type="protein sequence ID" value="HIQ67699.1"/>
    <property type="molecule type" value="Genomic_DNA"/>
</dbReference>
<dbReference type="AlphaFoldDB" id="A0A9D1CMV4"/>
<feature type="transmembrane region" description="Helical" evidence="7">
    <location>
        <begin position="80"/>
        <end position="107"/>
    </location>
</feature>
<organism evidence="8 9">
    <name type="scientific">Candidatus Faecousia excrementigallinarum</name>
    <dbReference type="NCBI Taxonomy" id="2840806"/>
    <lineage>
        <taxon>Bacteria</taxon>
        <taxon>Bacillati</taxon>
        <taxon>Bacillota</taxon>
        <taxon>Clostridia</taxon>
        <taxon>Eubacteriales</taxon>
        <taxon>Oscillospiraceae</taxon>
        <taxon>Faecousia</taxon>
    </lineage>
</organism>
<keyword evidence="6 7" id="KW-0472">Membrane</keyword>
<evidence type="ECO:0000256" key="4">
    <source>
        <dbReference type="ARBA" id="ARBA00022692"/>
    </source>
</evidence>
<feature type="transmembrane region" description="Helical" evidence="7">
    <location>
        <begin position="54"/>
        <end position="73"/>
    </location>
</feature>
<feature type="transmembrane region" description="Helical" evidence="7">
    <location>
        <begin position="9"/>
        <end position="34"/>
    </location>
</feature>
<dbReference type="GO" id="GO:0005886">
    <property type="term" value="C:plasma membrane"/>
    <property type="evidence" value="ECO:0007669"/>
    <property type="project" value="UniProtKB-SubCell"/>
</dbReference>
<evidence type="ECO:0000256" key="3">
    <source>
        <dbReference type="ARBA" id="ARBA00022475"/>
    </source>
</evidence>
<evidence type="ECO:0000256" key="5">
    <source>
        <dbReference type="ARBA" id="ARBA00022989"/>
    </source>
</evidence>
<feature type="transmembrane region" description="Helical" evidence="7">
    <location>
        <begin position="113"/>
        <end position="136"/>
    </location>
</feature>
<evidence type="ECO:0000313" key="8">
    <source>
        <dbReference type="EMBL" id="HIQ67699.1"/>
    </source>
</evidence>